<gene>
    <name evidence="1" type="ORF">AAA799E16_00292</name>
</gene>
<name>A0A081S7P3_9ARCH</name>
<dbReference type="Proteomes" id="UP000028027">
    <property type="component" value="Unassembled WGS sequence"/>
</dbReference>
<accession>A0A081S7P3</accession>
<dbReference type="AlphaFoldDB" id="A0A081S7P3"/>
<proteinExistence type="predicted"/>
<evidence type="ECO:0000313" key="1">
    <source>
        <dbReference type="EMBL" id="KER06946.1"/>
    </source>
</evidence>
<reference evidence="1 2" key="1">
    <citation type="submission" date="2014-06" db="EMBL/GenBank/DDBJ databases">
        <authorList>
            <person name="Ngugi D.K."/>
            <person name="Blom J."/>
            <person name="Alam I."/>
            <person name="Rashid M."/>
            <person name="Ba Alawi W."/>
            <person name="Zhang G."/>
            <person name="Hikmawan T."/>
            <person name="Guan Y."/>
            <person name="Antunes A."/>
            <person name="Siam R."/>
            <person name="Eldorry H."/>
            <person name="Bajic V."/>
            <person name="Stingl U."/>
        </authorList>
    </citation>
    <scope>NUCLEOTIDE SEQUENCE [LARGE SCALE GENOMIC DNA]</scope>
    <source>
        <strain evidence="1">SCGC AAA799-E16</strain>
    </source>
</reference>
<protein>
    <submittedName>
        <fullName evidence="1">Uncharacterized protein</fullName>
    </submittedName>
</protein>
<comment type="caution">
    <text evidence="1">The sequence shown here is derived from an EMBL/GenBank/DDBJ whole genome shotgun (WGS) entry which is preliminary data.</text>
</comment>
<keyword evidence="2" id="KW-1185">Reference proteome</keyword>
<sequence>MTAASFLEHDPYSFSKILLSKEVADIIKQVVRESTQAIHPNCDDRENQKGASHV</sequence>
<evidence type="ECO:0000313" key="2">
    <source>
        <dbReference type="Proteomes" id="UP000028027"/>
    </source>
</evidence>
<dbReference type="EMBL" id="JNVL01000003">
    <property type="protein sequence ID" value="KER06946.1"/>
    <property type="molecule type" value="Genomic_DNA"/>
</dbReference>
<organism evidence="1 2">
    <name type="scientific">Marine Group I thaumarchaeote SCGC AAA799-E16</name>
    <dbReference type="NCBI Taxonomy" id="1502292"/>
    <lineage>
        <taxon>Archaea</taxon>
        <taxon>Nitrososphaerota</taxon>
        <taxon>Marine Group I</taxon>
    </lineage>
</organism>